<organism evidence="2 3">
    <name type="scientific">Oryzias melastigma</name>
    <name type="common">Marine medaka</name>
    <dbReference type="NCBI Taxonomy" id="30732"/>
    <lineage>
        <taxon>Eukaryota</taxon>
        <taxon>Metazoa</taxon>
        <taxon>Chordata</taxon>
        <taxon>Craniata</taxon>
        <taxon>Vertebrata</taxon>
        <taxon>Euteleostomi</taxon>
        <taxon>Actinopterygii</taxon>
        <taxon>Neopterygii</taxon>
        <taxon>Teleostei</taxon>
        <taxon>Neoteleostei</taxon>
        <taxon>Acanthomorphata</taxon>
        <taxon>Ovalentaria</taxon>
        <taxon>Atherinomorphae</taxon>
        <taxon>Beloniformes</taxon>
        <taxon>Adrianichthyidae</taxon>
        <taxon>Oryziinae</taxon>
        <taxon>Oryzias</taxon>
    </lineage>
</organism>
<comment type="caution">
    <text evidence="2">The sequence shown here is derived from an EMBL/GenBank/DDBJ whole genome shotgun (WGS) entry which is preliminary data.</text>
</comment>
<accession>A0A834FSC1</accession>
<dbReference type="EMBL" id="WKFB01000015">
    <property type="protein sequence ID" value="KAF6739065.1"/>
    <property type="molecule type" value="Genomic_DNA"/>
</dbReference>
<sequence length="290" mass="31541">MKMQFRTTRSGQILTKAASGSPQTEFGEAEVRSIFEGAADEDCHKRERGCSLRRGAQPDLSASIISSRCHAGRHRSRSSRRPADILCKSIKIIPVNLRLCSLSKTFAEGVLLDPEVHLHPPSLSCHFKHADLYLYSSGSSSNSSGETTDETERLTPRKFSGEPFALRSVVCNAILGCTQAPPPRRLTFPLIHSEAQRESTTALLQFAAAGLLPLMKVTAVTQLTERGPPAFSAARFVHWIQVLDPSSAAQKHSGSVLSVADFPCSDVTLVIRSDSCWTDVLSTTSCHPPQ</sequence>
<proteinExistence type="predicted"/>
<dbReference type="AlphaFoldDB" id="A0A834FSC1"/>
<evidence type="ECO:0000313" key="3">
    <source>
        <dbReference type="Proteomes" id="UP000646548"/>
    </source>
</evidence>
<name>A0A834FSC1_ORYME</name>
<gene>
    <name evidence="2" type="ORF">FQA47_001414</name>
</gene>
<evidence type="ECO:0000313" key="2">
    <source>
        <dbReference type="EMBL" id="KAF6739065.1"/>
    </source>
</evidence>
<feature type="region of interest" description="Disordered" evidence="1">
    <location>
        <begin position="138"/>
        <end position="157"/>
    </location>
</feature>
<dbReference type="Proteomes" id="UP000646548">
    <property type="component" value="Unassembled WGS sequence"/>
</dbReference>
<reference evidence="2" key="1">
    <citation type="journal article" name="BMC Genomics">
        <title>Long-read sequencing and de novo genome assembly of marine medaka (Oryzias melastigma).</title>
        <authorList>
            <person name="Liang P."/>
            <person name="Saqib H.S.A."/>
            <person name="Ni X."/>
            <person name="Shen Y."/>
        </authorList>
    </citation>
    <scope>NUCLEOTIDE SEQUENCE</scope>
    <source>
        <strain evidence="2">Bigg-433</strain>
    </source>
</reference>
<protein>
    <submittedName>
        <fullName evidence="2">Uncharacterized protein</fullName>
    </submittedName>
</protein>
<evidence type="ECO:0000256" key="1">
    <source>
        <dbReference type="SAM" id="MobiDB-lite"/>
    </source>
</evidence>